<dbReference type="EMBL" id="JBDLBR010000012">
    <property type="protein sequence ID" value="MEN7538802.1"/>
    <property type="molecule type" value="Genomic_DNA"/>
</dbReference>
<evidence type="ECO:0000313" key="1">
    <source>
        <dbReference type="EMBL" id="MEN7538802.1"/>
    </source>
</evidence>
<comment type="caution">
    <text evidence="1">The sequence shown here is derived from an EMBL/GenBank/DDBJ whole genome shotgun (WGS) entry which is preliminary data.</text>
</comment>
<feature type="non-terminal residue" evidence="1">
    <location>
        <position position="1"/>
    </location>
</feature>
<dbReference type="Proteomes" id="UP001484535">
    <property type="component" value="Unassembled WGS sequence"/>
</dbReference>
<keyword evidence="2" id="KW-1185">Reference proteome</keyword>
<dbReference type="RefSeq" id="WP_346786266.1">
    <property type="nucleotide sequence ID" value="NZ_JBDLBR010000012.1"/>
</dbReference>
<accession>A0ABV0D1I6</accession>
<protein>
    <recommendedName>
        <fullName evidence="3">TonB-dependent receptor</fullName>
    </recommendedName>
</protein>
<evidence type="ECO:0008006" key="3">
    <source>
        <dbReference type="Google" id="ProtNLM"/>
    </source>
</evidence>
<proteinExistence type="predicted"/>
<sequence>GQDKADRWPRTRLSGITTPLARCQPRATPSSGNDFFNRIGSEFADESLINSGDFRIQLTKTFRLELGWRADFAL</sequence>
<evidence type="ECO:0000313" key="2">
    <source>
        <dbReference type="Proteomes" id="UP001484535"/>
    </source>
</evidence>
<name>A0ABV0D1I6_9SPHN</name>
<gene>
    <name evidence="1" type="ORF">ABDJ38_16655</name>
</gene>
<reference evidence="1 2" key="1">
    <citation type="submission" date="2024-05" db="EMBL/GenBank/DDBJ databases">
        <authorList>
            <person name="Park S."/>
        </authorList>
    </citation>
    <scope>NUCLEOTIDE SEQUENCE [LARGE SCALE GENOMIC DNA]</scope>
    <source>
        <strain evidence="1 2">DGU5</strain>
    </source>
</reference>
<organism evidence="1 2">
    <name type="scientific">Aurantiacibacter flavus</name>
    <dbReference type="NCBI Taxonomy" id="3145232"/>
    <lineage>
        <taxon>Bacteria</taxon>
        <taxon>Pseudomonadati</taxon>
        <taxon>Pseudomonadota</taxon>
        <taxon>Alphaproteobacteria</taxon>
        <taxon>Sphingomonadales</taxon>
        <taxon>Erythrobacteraceae</taxon>
        <taxon>Aurantiacibacter</taxon>
    </lineage>
</organism>